<sequence>IFFFFLNKITMAVFKHGQFAIVKQCREKSSGRDFAAKFIKKRQSIASRRGVLREEIEREVNILQQIHHPNIVMLHDVFENKTDVVLILEL</sequence>
<dbReference type="PANTHER" id="PTHR24342:SF15">
    <property type="entry name" value="DEATH-ASSOCIATED PROTEIN KINASE 2"/>
    <property type="match status" value="1"/>
</dbReference>
<keyword evidence="3" id="KW-0547">Nucleotide-binding</keyword>
<dbReference type="SUPFAM" id="SSF56112">
    <property type="entry name" value="Protein kinase-like (PK-like)"/>
    <property type="match status" value="1"/>
</dbReference>
<organism evidence="7 8">
    <name type="scientific">Sinocyclocheilus grahami</name>
    <name type="common">Dianchi golden-line fish</name>
    <name type="synonym">Barbus grahami</name>
    <dbReference type="NCBI Taxonomy" id="75366"/>
    <lineage>
        <taxon>Eukaryota</taxon>
        <taxon>Metazoa</taxon>
        <taxon>Chordata</taxon>
        <taxon>Craniata</taxon>
        <taxon>Vertebrata</taxon>
        <taxon>Euteleostomi</taxon>
        <taxon>Actinopterygii</taxon>
        <taxon>Neopterygii</taxon>
        <taxon>Teleostei</taxon>
        <taxon>Ostariophysi</taxon>
        <taxon>Cypriniformes</taxon>
        <taxon>Cyprinidae</taxon>
        <taxon>Cyprininae</taxon>
        <taxon>Sinocyclocheilus</taxon>
    </lineage>
</organism>
<dbReference type="Pfam" id="PF00069">
    <property type="entry name" value="Pkinase"/>
    <property type="match status" value="1"/>
</dbReference>
<evidence type="ECO:0000313" key="8">
    <source>
        <dbReference type="Proteomes" id="UP000472262"/>
    </source>
</evidence>
<evidence type="ECO:0000313" key="7">
    <source>
        <dbReference type="Ensembl" id="ENSSGRP00000010467.1"/>
    </source>
</evidence>
<dbReference type="GO" id="GO:0005524">
    <property type="term" value="F:ATP binding"/>
    <property type="evidence" value="ECO:0007669"/>
    <property type="project" value="UniProtKB-KW"/>
</dbReference>
<dbReference type="PANTHER" id="PTHR24342">
    <property type="entry name" value="SERINE/THREONINE-PROTEIN KINASE 17"/>
    <property type="match status" value="1"/>
</dbReference>
<accession>A0A672KEV2</accession>
<keyword evidence="1" id="KW-0723">Serine/threonine-protein kinase</keyword>
<dbReference type="GO" id="GO:0043065">
    <property type="term" value="P:positive regulation of apoptotic process"/>
    <property type="evidence" value="ECO:0007669"/>
    <property type="project" value="TreeGrafter"/>
</dbReference>
<dbReference type="AlphaFoldDB" id="A0A672KEV2"/>
<feature type="domain" description="Protein kinase" evidence="6">
    <location>
        <begin position="8"/>
        <end position="90"/>
    </location>
</feature>
<dbReference type="PROSITE" id="PS50011">
    <property type="entry name" value="PROTEIN_KINASE_DOM"/>
    <property type="match status" value="1"/>
</dbReference>
<keyword evidence="8" id="KW-1185">Reference proteome</keyword>
<reference evidence="7" key="2">
    <citation type="submission" date="2025-09" db="UniProtKB">
        <authorList>
            <consortium name="Ensembl"/>
        </authorList>
    </citation>
    <scope>IDENTIFICATION</scope>
</reference>
<keyword evidence="2" id="KW-0808">Transferase</keyword>
<evidence type="ECO:0000256" key="5">
    <source>
        <dbReference type="ARBA" id="ARBA00022840"/>
    </source>
</evidence>
<dbReference type="GO" id="GO:0004674">
    <property type="term" value="F:protein serine/threonine kinase activity"/>
    <property type="evidence" value="ECO:0007669"/>
    <property type="project" value="UniProtKB-KW"/>
</dbReference>
<dbReference type="GO" id="GO:0035556">
    <property type="term" value="P:intracellular signal transduction"/>
    <property type="evidence" value="ECO:0007669"/>
    <property type="project" value="TreeGrafter"/>
</dbReference>
<name>A0A672KEV2_SINGR</name>
<evidence type="ECO:0000256" key="2">
    <source>
        <dbReference type="ARBA" id="ARBA00022679"/>
    </source>
</evidence>
<dbReference type="GO" id="GO:0005737">
    <property type="term" value="C:cytoplasm"/>
    <property type="evidence" value="ECO:0007669"/>
    <property type="project" value="TreeGrafter"/>
</dbReference>
<dbReference type="Gene3D" id="3.30.200.20">
    <property type="entry name" value="Phosphorylase Kinase, domain 1"/>
    <property type="match status" value="1"/>
</dbReference>
<dbReference type="OMA" id="KITMAVF"/>
<dbReference type="InterPro" id="IPR000719">
    <property type="entry name" value="Prot_kinase_dom"/>
</dbReference>
<keyword evidence="5" id="KW-0067">ATP-binding</keyword>
<protein>
    <recommendedName>
        <fullName evidence="6">Protein kinase domain-containing protein</fullName>
    </recommendedName>
</protein>
<evidence type="ECO:0000256" key="1">
    <source>
        <dbReference type="ARBA" id="ARBA00022527"/>
    </source>
</evidence>
<dbReference type="GO" id="GO:0005634">
    <property type="term" value="C:nucleus"/>
    <property type="evidence" value="ECO:0007669"/>
    <property type="project" value="TreeGrafter"/>
</dbReference>
<reference evidence="7" key="1">
    <citation type="submission" date="2025-08" db="UniProtKB">
        <authorList>
            <consortium name="Ensembl"/>
        </authorList>
    </citation>
    <scope>IDENTIFICATION</scope>
</reference>
<dbReference type="InterPro" id="IPR011009">
    <property type="entry name" value="Kinase-like_dom_sf"/>
</dbReference>
<dbReference type="FunFam" id="3.30.200.20:FF:000110">
    <property type="entry name" value="Death-associated kinase 3, isoform CRA_a"/>
    <property type="match status" value="1"/>
</dbReference>
<dbReference type="InParanoid" id="A0A672KEV2"/>
<keyword evidence="4" id="KW-0418">Kinase</keyword>
<proteinExistence type="predicted"/>
<evidence type="ECO:0000259" key="6">
    <source>
        <dbReference type="PROSITE" id="PS50011"/>
    </source>
</evidence>
<evidence type="ECO:0000256" key="4">
    <source>
        <dbReference type="ARBA" id="ARBA00022777"/>
    </source>
</evidence>
<dbReference type="Ensembl" id="ENSSGRT00000011372.1">
    <property type="protein sequence ID" value="ENSSGRP00000010467.1"/>
    <property type="gene ID" value="ENSSGRG00000006941.1"/>
</dbReference>
<evidence type="ECO:0000256" key="3">
    <source>
        <dbReference type="ARBA" id="ARBA00022741"/>
    </source>
</evidence>
<dbReference type="Proteomes" id="UP000472262">
    <property type="component" value="Unassembled WGS sequence"/>
</dbReference>